<name>A0A256G8E0_9HYPH</name>
<accession>A0A256G8E0</accession>
<organism evidence="2 3">
    <name type="scientific">Brucella grignonensis</name>
    <dbReference type="NCBI Taxonomy" id="94627"/>
    <lineage>
        <taxon>Bacteria</taxon>
        <taxon>Pseudomonadati</taxon>
        <taxon>Pseudomonadota</taxon>
        <taxon>Alphaproteobacteria</taxon>
        <taxon>Hyphomicrobiales</taxon>
        <taxon>Brucellaceae</taxon>
        <taxon>Brucella/Ochrobactrum group</taxon>
        <taxon>Brucella</taxon>
    </lineage>
</organism>
<proteinExistence type="predicted"/>
<evidence type="ECO:0000313" key="2">
    <source>
        <dbReference type="EMBL" id="OYR23363.1"/>
    </source>
</evidence>
<dbReference type="GO" id="GO:0016740">
    <property type="term" value="F:transferase activity"/>
    <property type="evidence" value="ECO:0007669"/>
    <property type="project" value="UniProtKB-KW"/>
</dbReference>
<feature type="domain" description="Glycosyltransferase 2-like" evidence="1">
    <location>
        <begin position="4"/>
        <end position="127"/>
    </location>
</feature>
<reference evidence="2 3" key="1">
    <citation type="submission" date="2017-07" db="EMBL/GenBank/DDBJ databases">
        <title>Phylogenetic study on the rhizospheric bacterium Ochrobactrum sp. A44.</title>
        <authorList>
            <person name="Krzyzanowska D.M."/>
            <person name="Ossowicki A."/>
            <person name="Rajewska M."/>
            <person name="Maciag T."/>
            <person name="Kaczynski Z."/>
            <person name="Czerwicka M."/>
            <person name="Jafra S."/>
        </authorList>
    </citation>
    <scope>NUCLEOTIDE SEQUENCE [LARGE SCALE GENOMIC DNA]</scope>
    <source>
        <strain evidence="2 3">OgA9a</strain>
    </source>
</reference>
<comment type="caution">
    <text evidence="2">The sequence shown here is derived from an EMBL/GenBank/DDBJ whole genome shotgun (WGS) entry which is preliminary data.</text>
</comment>
<dbReference type="RefSeq" id="WP_094538696.1">
    <property type="nucleotide sequence ID" value="NZ_JBHEER010000028.1"/>
</dbReference>
<sequence length="394" mass="45134">MSLTIIVPSRNPETYFVGQINRLLDSGRDWKVIIIDDGSEIPIQDFFAEHGNLKILRNPLPNGAGASRNIGSKLLETEYALYLDDDDFMDWAVVDQLMELLDATPSADLAVSLYDVQQDGVKIGANPDDIDIISRILSGKTHSLIAIDGNEALLRFTNYPWNKIYRTDYIKRLGLRFSHTATQNDIYGHWQSLLGANRILVSKFVQCTKVQHSKGRRISNTGDKRRLEAFTALRETFELVEQHPSKCVKDTFWAFYYDVSHWMLSIASSNAYSSLLREHVKFIGMIKPGAASIEPNTGVQTWKLWDTPTMSEESNSNPNSLDNNNQDIETDLGYCLTEISRLKRLSIELKCDNENLRSERDHLLWLQDEYLRQLNSKAARWAFGIRAKFRKFFN</sequence>
<gene>
    <name evidence="2" type="ORF">CEV33_4692</name>
</gene>
<dbReference type="AlphaFoldDB" id="A0A256G8E0"/>
<dbReference type="SUPFAM" id="SSF53448">
    <property type="entry name" value="Nucleotide-diphospho-sugar transferases"/>
    <property type="match status" value="1"/>
</dbReference>
<dbReference type="EMBL" id="NNRL01000060">
    <property type="protein sequence ID" value="OYR23363.1"/>
    <property type="molecule type" value="Genomic_DNA"/>
</dbReference>
<dbReference type="Gene3D" id="3.90.550.10">
    <property type="entry name" value="Spore Coat Polysaccharide Biosynthesis Protein SpsA, Chain A"/>
    <property type="match status" value="1"/>
</dbReference>
<evidence type="ECO:0000259" key="1">
    <source>
        <dbReference type="Pfam" id="PF00535"/>
    </source>
</evidence>
<keyword evidence="3" id="KW-1185">Reference proteome</keyword>
<dbReference type="Pfam" id="PF00535">
    <property type="entry name" value="Glycos_transf_2"/>
    <property type="match status" value="1"/>
</dbReference>
<dbReference type="CDD" id="cd00761">
    <property type="entry name" value="Glyco_tranf_GTA_type"/>
    <property type="match status" value="1"/>
</dbReference>
<keyword evidence="2" id="KW-0808">Transferase</keyword>
<dbReference type="OrthoDB" id="5291101at2"/>
<protein>
    <submittedName>
        <fullName evidence="2">Glycosyl transferase 2 family protein</fullName>
    </submittedName>
</protein>
<dbReference type="Proteomes" id="UP000216478">
    <property type="component" value="Unassembled WGS sequence"/>
</dbReference>
<evidence type="ECO:0000313" key="3">
    <source>
        <dbReference type="Proteomes" id="UP000216478"/>
    </source>
</evidence>
<dbReference type="InterPro" id="IPR029044">
    <property type="entry name" value="Nucleotide-diphossugar_trans"/>
</dbReference>
<dbReference type="InterPro" id="IPR001173">
    <property type="entry name" value="Glyco_trans_2-like"/>
</dbReference>